<dbReference type="EMBL" id="GECZ01018597">
    <property type="protein sequence ID" value="JAS51172.1"/>
    <property type="molecule type" value="Transcribed_RNA"/>
</dbReference>
<evidence type="ECO:0000313" key="1">
    <source>
        <dbReference type="EMBL" id="JAS51172.1"/>
    </source>
</evidence>
<protein>
    <submittedName>
        <fullName evidence="1">Uncharacterized protein</fullName>
    </submittedName>
</protein>
<sequence>ILGVSPASKLRKLSADRRPTALKSKVEKVSEKIKRNLELCFESKLVEPKDPSQTSVNEYDELIQKLKAKCVLASKEDKIKIISLLPPSWSRAKIASEFNVTERLVRLTKELV</sequence>
<reference evidence="1" key="1">
    <citation type="submission" date="2015-11" db="EMBL/GenBank/DDBJ databases">
        <title>De novo transcriptome assembly of four potential Pierce s Disease insect vectors from Arizona vineyards.</title>
        <authorList>
            <person name="Tassone E.E."/>
        </authorList>
    </citation>
    <scope>NUCLEOTIDE SEQUENCE</scope>
</reference>
<proteinExistence type="predicted"/>
<accession>A0A1B6FLV7</accession>
<feature type="non-terminal residue" evidence="1">
    <location>
        <position position="1"/>
    </location>
</feature>
<dbReference type="AlphaFoldDB" id="A0A1B6FLV7"/>
<organism evidence="1">
    <name type="scientific">Cuerna arida</name>
    <dbReference type="NCBI Taxonomy" id="1464854"/>
    <lineage>
        <taxon>Eukaryota</taxon>
        <taxon>Metazoa</taxon>
        <taxon>Ecdysozoa</taxon>
        <taxon>Arthropoda</taxon>
        <taxon>Hexapoda</taxon>
        <taxon>Insecta</taxon>
        <taxon>Pterygota</taxon>
        <taxon>Neoptera</taxon>
        <taxon>Paraneoptera</taxon>
        <taxon>Hemiptera</taxon>
        <taxon>Auchenorrhyncha</taxon>
        <taxon>Membracoidea</taxon>
        <taxon>Cicadellidae</taxon>
        <taxon>Cicadellinae</taxon>
        <taxon>Proconiini</taxon>
        <taxon>Cuerna</taxon>
    </lineage>
</organism>
<feature type="non-terminal residue" evidence="1">
    <location>
        <position position="112"/>
    </location>
</feature>
<name>A0A1B6FLV7_9HEMI</name>
<gene>
    <name evidence="1" type="ORF">g.47291</name>
</gene>